<dbReference type="EMBL" id="FOQU01000005">
    <property type="protein sequence ID" value="SFI99590.1"/>
    <property type="molecule type" value="Genomic_DNA"/>
</dbReference>
<evidence type="ECO:0000313" key="2">
    <source>
        <dbReference type="Proteomes" id="UP000199548"/>
    </source>
</evidence>
<dbReference type="STRING" id="420953.SAMN05192543_10578"/>
<keyword evidence="2" id="KW-1185">Reference proteome</keyword>
<dbReference type="RefSeq" id="WP_091013140.1">
    <property type="nucleotide sequence ID" value="NZ_CP041745.1"/>
</dbReference>
<organism evidence="1 2">
    <name type="scientific">Paraburkholderia megapolitana</name>
    <dbReference type="NCBI Taxonomy" id="420953"/>
    <lineage>
        <taxon>Bacteria</taxon>
        <taxon>Pseudomonadati</taxon>
        <taxon>Pseudomonadota</taxon>
        <taxon>Betaproteobacteria</taxon>
        <taxon>Burkholderiales</taxon>
        <taxon>Burkholderiaceae</taxon>
        <taxon>Paraburkholderia</taxon>
    </lineage>
</organism>
<protein>
    <recommendedName>
        <fullName evidence="3">Carrier domain-containing protein</fullName>
    </recommendedName>
</protein>
<evidence type="ECO:0000313" key="1">
    <source>
        <dbReference type="EMBL" id="SFI99590.1"/>
    </source>
</evidence>
<dbReference type="Gene3D" id="1.10.1200.10">
    <property type="entry name" value="ACP-like"/>
    <property type="match status" value="1"/>
</dbReference>
<sequence>MRQEIRDIINRAIDSQETLLPAAVDRSAGDATPIFGEGAPFDSMGLVSLIVQIEEMVESETGTAITLVSEKAMSAHRSPFATISSLGEFIESLLLEDARV</sequence>
<dbReference type="InterPro" id="IPR036736">
    <property type="entry name" value="ACP-like_sf"/>
</dbReference>
<gene>
    <name evidence="1" type="ORF">SAMN05192543_10578</name>
</gene>
<name>A0A1I3MS01_9BURK</name>
<reference evidence="1 2" key="1">
    <citation type="submission" date="2016-10" db="EMBL/GenBank/DDBJ databases">
        <authorList>
            <person name="de Groot N.N."/>
        </authorList>
    </citation>
    <scope>NUCLEOTIDE SEQUENCE [LARGE SCALE GENOMIC DNA]</scope>
    <source>
        <strain evidence="1 2">LMG 23650</strain>
    </source>
</reference>
<dbReference type="Proteomes" id="UP000199548">
    <property type="component" value="Unassembled WGS sequence"/>
</dbReference>
<accession>A0A1I3MS01</accession>
<dbReference type="AlphaFoldDB" id="A0A1I3MS01"/>
<evidence type="ECO:0008006" key="3">
    <source>
        <dbReference type="Google" id="ProtNLM"/>
    </source>
</evidence>
<dbReference type="OrthoDB" id="4239100at2"/>
<proteinExistence type="predicted"/>